<dbReference type="Proteomes" id="UP000094285">
    <property type="component" value="Unassembled WGS sequence"/>
</dbReference>
<dbReference type="SUPFAM" id="SSF50249">
    <property type="entry name" value="Nucleic acid-binding proteins"/>
    <property type="match status" value="1"/>
</dbReference>
<feature type="domain" description="Zinc finger Mcm10/DnaG-type" evidence="9">
    <location>
        <begin position="288"/>
        <end position="333"/>
    </location>
</feature>
<dbReference type="Pfam" id="PF09329">
    <property type="entry name" value="zf-primase"/>
    <property type="match status" value="1"/>
</dbReference>
<dbReference type="Pfam" id="PF22379">
    <property type="entry name" value="OB_MCM10"/>
    <property type="match status" value="1"/>
</dbReference>
<dbReference type="GO" id="GO:0003688">
    <property type="term" value="F:DNA replication origin binding"/>
    <property type="evidence" value="ECO:0007669"/>
    <property type="project" value="TreeGrafter"/>
</dbReference>
<keyword evidence="12" id="KW-1185">Reference proteome</keyword>
<dbReference type="AlphaFoldDB" id="A0A1E4SLM8"/>
<dbReference type="EMBL" id="KV453911">
    <property type="protein sequence ID" value="ODV80414.1"/>
    <property type="molecule type" value="Genomic_DNA"/>
</dbReference>
<dbReference type="InterPro" id="IPR012340">
    <property type="entry name" value="NA-bd_OB-fold"/>
</dbReference>
<evidence type="ECO:0000256" key="2">
    <source>
        <dbReference type="ARBA" id="ARBA00009679"/>
    </source>
</evidence>
<protein>
    <submittedName>
        <fullName evidence="11">Uncharacterized protein</fullName>
    </submittedName>
</protein>
<evidence type="ECO:0000256" key="1">
    <source>
        <dbReference type="ARBA" id="ARBA00004123"/>
    </source>
</evidence>
<dbReference type="InterPro" id="IPR055065">
    <property type="entry name" value="OB_MCM10"/>
</dbReference>
<dbReference type="GO" id="GO:0003697">
    <property type="term" value="F:single-stranded DNA binding"/>
    <property type="evidence" value="ECO:0007669"/>
    <property type="project" value="InterPro"/>
</dbReference>
<keyword evidence="6" id="KW-0862">Zinc</keyword>
<reference evidence="12" key="1">
    <citation type="submission" date="2016-05" db="EMBL/GenBank/DDBJ databases">
        <title>Comparative genomics of biotechnologically important yeasts.</title>
        <authorList>
            <consortium name="DOE Joint Genome Institute"/>
            <person name="Riley R."/>
            <person name="Haridas S."/>
            <person name="Wolfe K.H."/>
            <person name="Lopes M.R."/>
            <person name="Hittinger C.T."/>
            <person name="Goker M."/>
            <person name="Salamov A."/>
            <person name="Wisecaver J."/>
            <person name="Long T.M."/>
            <person name="Aerts A.L."/>
            <person name="Barry K."/>
            <person name="Choi C."/>
            <person name="Clum A."/>
            <person name="Coughlan A.Y."/>
            <person name="Deshpande S."/>
            <person name="Douglass A.P."/>
            <person name="Hanson S.J."/>
            <person name="Klenk H.-P."/>
            <person name="Labutti K."/>
            <person name="Lapidus A."/>
            <person name="Lindquist E."/>
            <person name="Lipzen A."/>
            <person name="Meier-Kolthoff J.P."/>
            <person name="Ohm R.A."/>
            <person name="Otillar R.P."/>
            <person name="Pangilinan J."/>
            <person name="Peng Y."/>
            <person name="Rokas A."/>
            <person name="Rosa C.A."/>
            <person name="Scheuner C."/>
            <person name="Sibirny A.A."/>
            <person name="Slot J.C."/>
            <person name="Stielow J.B."/>
            <person name="Sun H."/>
            <person name="Kurtzman C.P."/>
            <person name="Blackwell M."/>
            <person name="Grigoriev I.V."/>
            <person name="Jeffries T.W."/>
        </authorList>
    </citation>
    <scope>NUCLEOTIDE SEQUENCE [LARGE SCALE GENOMIC DNA]</scope>
    <source>
        <strain evidence="12">NRRL Y-17324</strain>
    </source>
</reference>
<dbReference type="InterPro" id="IPR040184">
    <property type="entry name" value="Mcm10"/>
</dbReference>
<dbReference type="GO" id="GO:0006270">
    <property type="term" value="P:DNA replication initiation"/>
    <property type="evidence" value="ECO:0007669"/>
    <property type="project" value="InterPro"/>
</dbReference>
<dbReference type="Gene3D" id="2.40.50.140">
    <property type="entry name" value="Nucleic acid-binding proteins"/>
    <property type="match status" value="1"/>
</dbReference>
<dbReference type="PANTHER" id="PTHR13454:SF11">
    <property type="entry name" value="PROTEIN MCM10 HOMOLOG"/>
    <property type="match status" value="1"/>
</dbReference>
<dbReference type="RefSeq" id="XP_020065536.1">
    <property type="nucleotide sequence ID" value="XM_020209658.1"/>
</dbReference>
<evidence type="ECO:0000256" key="5">
    <source>
        <dbReference type="ARBA" id="ARBA00022771"/>
    </source>
</evidence>
<keyword evidence="4" id="KW-0479">Metal-binding</keyword>
<evidence type="ECO:0000313" key="12">
    <source>
        <dbReference type="Proteomes" id="UP000094285"/>
    </source>
</evidence>
<keyword evidence="7" id="KW-0539">Nucleus</keyword>
<evidence type="ECO:0000256" key="7">
    <source>
        <dbReference type="ARBA" id="ARBA00023242"/>
    </source>
</evidence>
<organism evidence="11 12">
    <name type="scientific">Suhomyces tanzawaensis NRRL Y-17324</name>
    <dbReference type="NCBI Taxonomy" id="984487"/>
    <lineage>
        <taxon>Eukaryota</taxon>
        <taxon>Fungi</taxon>
        <taxon>Dikarya</taxon>
        <taxon>Ascomycota</taxon>
        <taxon>Saccharomycotina</taxon>
        <taxon>Pichiomycetes</taxon>
        <taxon>Debaryomycetaceae</taxon>
        <taxon>Suhomyces</taxon>
    </lineage>
</organism>
<sequence length="595" mass="69434">MDDPRYIKEKEEDLLTEESGDELNDLVKEFEAKYNEIQKRKKARHDNEPEAIKKAPARTRSVQLQKGDMEILKEALTSKESVPKPKEAVTGVASSFVKKLYQTNYNETAQKYQRIDYSKRKFAFEGIEDFQRGDIACDELDTISGQYLRKRYIDRPALKSLIHQTDPELKFLKIDKLFAKVNKGNNYQEPMYNNWCFAGIVLKKSDPKNTKDNRKFMKLSVGDFQRSVELMLFNEAFNQYWKLKVGDIIIILNPMINKYQFDFGEGNSKSGFTLKLDDHGLNSILELGATRDFGICSYVSRKDDKRCQEVINKTKTELCEFHLELKFKSGLNKRMELNGSVHMKSPKRGKLSVYLGESGTGFMKYEKSYNEDTRVYLRASELFKNPDKYHDPKMLQNNAEKRRKIMDARANKALEDKLSKLSNHTTFKTLNLIKDDKVEQNDPNKLMEIKSRGFPNSMLNKIGFDPTFNHKLEEQSPTKKKEKLERVKELYELSSQKAKDRTLTLSEQDKKLRHDKWQLNSKNLKQYQQKVNLLDINGGMKQPSLKETIWRSPQSRKNKVVLSDEDFSESDSDIDIDFDTEEMKQAYQNRINGSK</sequence>
<dbReference type="STRING" id="984487.A0A1E4SLM8"/>
<comment type="subcellular location">
    <subcellularLocation>
        <location evidence="1">Nucleus</location>
    </subcellularLocation>
</comment>
<feature type="region of interest" description="Disordered" evidence="8">
    <location>
        <begin position="38"/>
        <end position="58"/>
    </location>
</feature>
<dbReference type="PANTHER" id="PTHR13454">
    <property type="entry name" value="PROTEIN MCM10 HOMOLOG"/>
    <property type="match status" value="1"/>
</dbReference>
<gene>
    <name evidence="11" type="ORF">CANTADRAFT_49007</name>
</gene>
<evidence type="ECO:0000256" key="6">
    <source>
        <dbReference type="ARBA" id="ARBA00022833"/>
    </source>
</evidence>
<proteinExistence type="inferred from homology"/>
<evidence type="ECO:0000256" key="8">
    <source>
        <dbReference type="SAM" id="MobiDB-lite"/>
    </source>
</evidence>
<comment type="similarity">
    <text evidence="2">Belongs to the MCM10 family.</text>
</comment>
<evidence type="ECO:0000256" key="4">
    <source>
        <dbReference type="ARBA" id="ARBA00022723"/>
    </source>
</evidence>
<dbReference type="GeneID" id="30983794"/>
<dbReference type="InterPro" id="IPR015408">
    <property type="entry name" value="Znf_Mcm10/DnaG"/>
</dbReference>
<evidence type="ECO:0000259" key="10">
    <source>
        <dbReference type="Pfam" id="PF22379"/>
    </source>
</evidence>
<evidence type="ECO:0000313" key="11">
    <source>
        <dbReference type="EMBL" id="ODV80414.1"/>
    </source>
</evidence>
<dbReference type="GO" id="GO:0008270">
    <property type="term" value="F:zinc ion binding"/>
    <property type="evidence" value="ECO:0007669"/>
    <property type="project" value="UniProtKB-KW"/>
</dbReference>
<evidence type="ECO:0000256" key="3">
    <source>
        <dbReference type="ARBA" id="ARBA00022705"/>
    </source>
</evidence>
<dbReference type="GO" id="GO:0043596">
    <property type="term" value="C:nuclear replication fork"/>
    <property type="evidence" value="ECO:0007669"/>
    <property type="project" value="TreeGrafter"/>
</dbReference>
<feature type="domain" description="MCM10 OB-fold" evidence="10">
    <location>
        <begin position="168"/>
        <end position="259"/>
    </location>
</feature>
<keyword evidence="5" id="KW-0863">Zinc-finger</keyword>
<evidence type="ECO:0000259" key="9">
    <source>
        <dbReference type="Pfam" id="PF09329"/>
    </source>
</evidence>
<name>A0A1E4SLM8_9ASCO</name>
<dbReference type="OrthoDB" id="273123at2759"/>
<keyword evidence="3" id="KW-0235">DNA replication</keyword>
<accession>A0A1E4SLM8</accession>